<evidence type="ECO:0000313" key="2">
    <source>
        <dbReference type="Proteomes" id="UP000747542"/>
    </source>
</evidence>
<protein>
    <submittedName>
        <fullName evidence="1">Uncharacterized protein</fullName>
    </submittedName>
</protein>
<accession>A0A8J5N1R8</accession>
<gene>
    <name evidence="1" type="ORF">Hamer_G014734</name>
</gene>
<comment type="caution">
    <text evidence="1">The sequence shown here is derived from an EMBL/GenBank/DDBJ whole genome shotgun (WGS) entry which is preliminary data.</text>
</comment>
<organism evidence="1 2">
    <name type="scientific">Homarus americanus</name>
    <name type="common">American lobster</name>
    <dbReference type="NCBI Taxonomy" id="6706"/>
    <lineage>
        <taxon>Eukaryota</taxon>
        <taxon>Metazoa</taxon>
        <taxon>Ecdysozoa</taxon>
        <taxon>Arthropoda</taxon>
        <taxon>Crustacea</taxon>
        <taxon>Multicrustacea</taxon>
        <taxon>Malacostraca</taxon>
        <taxon>Eumalacostraca</taxon>
        <taxon>Eucarida</taxon>
        <taxon>Decapoda</taxon>
        <taxon>Pleocyemata</taxon>
        <taxon>Astacidea</taxon>
        <taxon>Nephropoidea</taxon>
        <taxon>Nephropidae</taxon>
        <taxon>Homarus</taxon>
    </lineage>
</organism>
<dbReference type="AlphaFoldDB" id="A0A8J5N1R8"/>
<dbReference type="EMBL" id="JAHLQT010012015">
    <property type="protein sequence ID" value="KAG7171597.1"/>
    <property type="molecule type" value="Genomic_DNA"/>
</dbReference>
<dbReference type="Proteomes" id="UP000747542">
    <property type="component" value="Unassembled WGS sequence"/>
</dbReference>
<name>A0A8J5N1R8_HOMAM</name>
<keyword evidence="2" id="KW-1185">Reference proteome</keyword>
<sequence>MLALYQEVSDLSLPEDDFGSGDLGRAQVILAGLR</sequence>
<reference evidence="1" key="1">
    <citation type="journal article" date="2021" name="Sci. Adv.">
        <title>The American lobster genome reveals insights on longevity, neural, and immune adaptations.</title>
        <authorList>
            <person name="Polinski J.M."/>
            <person name="Zimin A.V."/>
            <person name="Clark K.F."/>
            <person name="Kohn A.B."/>
            <person name="Sadowski N."/>
            <person name="Timp W."/>
            <person name="Ptitsyn A."/>
            <person name="Khanna P."/>
            <person name="Romanova D.Y."/>
            <person name="Williams P."/>
            <person name="Greenwood S.J."/>
            <person name="Moroz L.L."/>
            <person name="Walt D.R."/>
            <person name="Bodnar A.G."/>
        </authorList>
    </citation>
    <scope>NUCLEOTIDE SEQUENCE</scope>
    <source>
        <strain evidence="1">GMGI-L3</strain>
    </source>
</reference>
<evidence type="ECO:0000313" key="1">
    <source>
        <dbReference type="EMBL" id="KAG7171597.1"/>
    </source>
</evidence>
<proteinExistence type="predicted"/>